<dbReference type="Pfam" id="PF10568">
    <property type="entry name" value="Tom37"/>
    <property type="match status" value="1"/>
</dbReference>
<evidence type="ECO:0000256" key="1">
    <source>
        <dbReference type="ARBA" id="ARBA00004294"/>
    </source>
</evidence>
<dbReference type="GeneID" id="18248287"/>
<evidence type="ECO:0000313" key="9">
    <source>
        <dbReference type="EMBL" id="EGV61106.1"/>
    </source>
</evidence>
<dbReference type="AlphaFoldDB" id="G3BDQ0"/>
<evidence type="ECO:0000256" key="3">
    <source>
        <dbReference type="ARBA" id="ARBA00022787"/>
    </source>
</evidence>
<feature type="domain" description="Tom37 C-terminal" evidence="8">
    <location>
        <begin position="181"/>
        <end position="287"/>
    </location>
</feature>
<accession>G3BDQ0</accession>
<comment type="subcellular location">
    <subcellularLocation>
        <location evidence="1">Mitochondrion outer membrane</location>
    </subcellularLocation>
</comment>
<name>G3BDQ0_CANTC</name>
<dbReference type="Proteomes" id="UP000000707">
    <property type="component" value="Unassembled WGS sequence"/>
</dbReference>
<dbReference type="eggNOG" id="KOG3028">
    <property type="taxonomic scope" value="Eukaryota"/>
</dbReference>
<protein>
    <recommendedName>
        <fullName evidence="11">Mitochondrial outer membrane transport complex Sam37/metaxin N-terminal domain-containing protein</fullName>
    </recommendedName>
</protein>
<sequence length="312" mass="35844">MIELHIWGANGEPSVISPESVACYWLNGLISDHEAVKVVCSCNTNLSKMGTLPILITEEQTVEGFADIASYIGEHFVLRNEFITSKQLNTSEKIQQKSLIHFVSTKLYYINQYNLFINTKNYGKYVRKLFKNYLPFPMMYNQPLKYFNSAKEEVKIIGIGENKTRFFSFGPDNAPVDDLEDDTMTPISKLHEKQMMLKNKERMSLRETKNTLKSIALLDGYLSQWEASSIGNSSQITAAEVLFLAYLSCIFHEELPDSSLTTTMKTHQNLYEWAENWTQTLEKLADYKDIVPPVGSQIPNLYNEIKYQLGFY</sequence>
<organism evidence="10">
    <name type="scientific">Candida tenuis (strain ATCC 10573 / BCRC 21748 / CBS 615 / JCM 9827 / NBRC 10315 / NRRL Y-1498 / VKM Y-70)</name>
    <name type="common">Yeast</name>
    <name type="synonym">Yamadazyma tenuis</name>
    <dbReference type="NCBI Taxonomy" id="590646"/>
    <lineage>
        <taxon>Eukaryota</taxon>
        <taxon>Fungi</taxon>
        <taxon>Dikarya</taxon>
        <taxon>Ascomycota</taxon>
        <taxon>Saccharomycotina</taxon>
        <taxon>Pichiomycetes</taxon>
        <taxon>Debaryomycetaceae</taxon>
        <taxon>Yamadazyma</taxon>
    </lineage>
</organism>
<evidence type="ECO:0000259" key="7">
    <source>
        <dbReference type="Pfam" id="PF10568"/>
    </source>
</evidence>
<dbReference type="PANTHER" id="PTHR12289">
    <property type="entry name" value="METAXIN RELATED"/>
    <property type="match status" value="1"/>
</dbReference>
<dbReference type="STRING" id="590646.G3BDQ0"/>
<evidence type="ECO:0000256" key="4">
    <source>
        <dbReference type="ARBA" id="ARBA00022927"/>
    </source>
</evidence>
<feature type="domain" description="Mitochondrial outer membrane transport complex Sam37/metaxin N-terminal" evidence="7">
    <location>
        <begin position="21"/>
        <end position="146"/>
    </location>
</feature>
<dbReference type="GO" id="GO:0007005">
    <property type="term" value="P:mitochondrion organization"/>
    <property type="evidence" value="ECO:0007669"/>
    <property type="project" value="TreeGrafter"/>
</dbReference>
<dbReference type="InterPro" id="IPR031317">
    <property type="entry name" value="Tom37_C"/>
</dbReference>
<evidence type="ECO:0008006" key="11">
    <source>
        <dbReference type="Google" id="ProtNLM"/>
    </source>
</evidence>
<proteinExistence type="predicted"/>
<keyword evidence="6" id="KW-0472">Membrane</keyword>
<dbReference type="Pfam" id="PF11801">
    <property type="entry name" value="Tom37_C"/>
    <property type="match status" value="1"/>
</dbReference>
<keyword evidence="2" id="KW-0813">Transport</keyword>
<keyword evidence="5" id="KW-0496">Mitochondrion</keyword>
<gene>
    <name evidence="9" type="ORF">CANTEDRAFT_116403</name>
</gene>
<evidence type="ECO:0000256" key="5">
    <source>
        <dbReference type="ARBA" id="ARBA00023128"/>
    </source>
</evidence>
<dbReference type="InterPro" id="IPR050931">
    <property type="entry name" value="Mito_Protein_Transport_Metaxin"/>
</dbReference>
<evidence type="ECO:0000259" key="8">
    <source>
        <dbReference type="Pfam" id="PF11801"/>
    </source>
</evidence>
<dbReference type="EMBL" id="GL996528">
    <property type="protein sequence ID" value="EGV61105.1"/>
    <property type="molecule type" value="Genomic_DNA"/>
</dbReference>
<evidence type="ECO:0000313" key="10">
    <source>
        <dbReference type="Proteomes" id="UP000000707"/>
    </source>
</evidence>
<reference evidence="9 10" key="1">
    <citation type="journal article" date="2011" name="Proc. Natl. Acad. Sci. U.S.A.">
        <title>Comparative genomics of xylose-fermenting fungi for enhanced biofuel production.</title>
        <authorList>
            <person name="Wohlbach D.J."/>
            <person name="Kuo A."/>
            <person name="Sato T.K."/>
            <person name="Potts K.M."/>
            <person name="Salamov A.A."/>
            <person name="LaButti K.M."/>
            <person name="Sun H."/>
            <person name="Clum A."/>
            <person name="Pangilinan J.L."/>
            <person name="Lindquist E.A."/>
            <person name="Lucas S."/>
            <person name="Lapidus A."/>
            <person name="Jin M."/>
            <person name="Gunawan C."/>
            <person name="Balan V."/>
            <person name="Dale B.E."/>
            <person name="Jeffries T.W."/>
            <person name="Zinkel R."/>
            <person name="Barry K.W."/>
            <person name="Grigoriev I.V."/>
            <person name="Gasch A.P."/>
        </authorList>
    </citation>
    <scope>NUCLEOTIDE SEQUENCE [LARGE SCALE GENOMIC DNA]</scope>
    <source>
        <strain evidence="9">ATCC 10573</strain>
        <strain evidence="10">ATCC 10573 / BCRC 21748 / CBS 615 / JCM 9827 / NBRC 10315 / NRRL Y-1498 / VKM Y-70</strain>
    </source>
</reference>
<dbReference type="HOGENOM" id="CLU_078884_0_0_1"/>
<dbReference type="GO" id="GO:0001401">
    <property type="term" value="C:SAM complex"/>
    <property type="evidence" value="ECO:0007669"/>
    <property type="project" value="InterPro"/>
</dbReference>
<dbReference type="InterPro" id="IPR019564">
    <property type="entry name" value="Sam37/metaxin_N"/>
</dbReference>
<dbReference type="OrthoDB" id="5835136at2759"/>
<keyword evidence="3" id="KW-1000">Mitochondrion outer membrane</keyword>
<dbReference type="KEGG" id="cten:18248287"/>
<evidence type="ECO:0000256" key="2">
    <source>
        <dbReference type="ARBA" id="ARBA00022448"/>
    </source>
</evidence>
<dbReference type="EMBL" id="GL996528">
    <property type="protein sequence ID" value="EGV61106.1"/>
    <property type="molecule type" value="Genomic_DNA"/>
</dbReference>
<evidence type="ECO:0000256" key="6">
    <source>
        <dbReference type="ARBA" id="ARBA00023136"/>
    </source>
</evidence>
<dbReference type="PANTHER" id="PTHR12289:SF41">
    <property type="entry name" value="FAILED AXON CONNECTIONS-RELATED"/>
    <property type="match status" value="1"/>
</dbReference>
<dbReference type="GO" id="GO:0015031">
    <property type="term" value="P:protein transport"/>
    <property type="evidence" value="ECO:0007669"/>
    <property type="project" value="UniProtKB-KW"/>
</dbReference>
<keyword evidence="4" id="KW-0653">Protein transport</keyword>
<keyword evidence="10" id="KW-1185">Reference proteome</keyword>